<protein>
    <submittedName>
        <fullName evidence="1">DUF2239 family protein</fullName>
    </submittedName>
</protein>
<dbReference type="EMBL" id="QYUL01000002">
    <property type="protein sequence ID" value="RJF81616.1"/>
    <property type="molecule type" value="Genomic_DNA"/>
</dbReference>
<keyword evidence="2" id="KW-1185">Reference proteome</keyword>
<evidence type="ECO:0000313" key="1">
    <source>
        <dbReference type="EMBL" id="RJF81616.1"/>
    </source>
</evidence>
<sequence length="213" mass="22659">MTSSDTPANTSLSTLSPTAACIAFAGSRRIALGPLTTLARAVKAHSDSDDSAPILIFEAATSARIELDLRGSLDDVLARLPQPVPAEAARKSGPGRPKLGVVSREVTLLPRHWDWLATQPGGASVTLRKLVEEAKRASLDKDRARRASEAVHRFMTVMAGDLPQYEEAVRAFYAQDADRFSALIQAWPEDIRSHAAHLAAAALQGGEAATQAA</sequence>
<gene>
    <name evidence="1" type="ORF">D3877_15915</name>
</gene>
<organism evidence="1 2">
    <name type="scientific">Azospirillum cavernae</name>
    <dbReference type="NCBI Taxonomy" id="2320860"/>
    <lineage>
        <taxon>Bacteria</taxon>
        <taxon>Pseudomonadati</taxon>
        <taxon>Pseudomonadota</taxon>
        <taxon>Alphaproteobacteria</taxon>
        <taxon>Rhodospirillales</taxon>
        <taxon>Azospirillaceae</taxon>
        <taxon>Azospirillum</taxon>
    </lineage>
</organism>
<dbReference type="AlphaFoldDB" id="A0A418VWT5"/>
<accession>A0A418VWT5</accession>
<reference evidence="1 2" key="1">
    <citation type="submission" date="2018-09" db="EMBL/GenBank/DDBJ databases">
        <authorList>
            <person name="Zhu H."/>
        </authorList>
    </citation>
    <scope>NUCLEOTIDE SEQUENCE [LARGE SCALE GENOMIC DNA]</scope>
    <source>
        <strain evidence="1 2">K2W22B-5</strain>
    </source>
</reference>
<dbReference type="Pfam" id="PF09998">
    <property type="entry name" value="DUF2239"/>
    <property type="match status" value="1"/>
</dbReference>
<name>A0A418VWT5_9PROT</name>
<dbReference type="Proteomes" id="UP000283458">
    <property type="component" value="Unassembled WGS sequence"/>
</dbReference>
<proteinExistence type="predicted"/>
<dbReference type="RefSeq" id="WP_119831709.1">
    <property type="nucleotide sequence ID" value="NZ_QYUL01000002.1"/>
</dbReference>
<evidence type="ECO:0000313" key="2">
    <source>
        <dbReference type="Proteomes" id="UP000283458"/>
    </source>
</evidence>
<comment type="caution">
    <text evidence="1">The sequence shown here is derived from an EMBL/GenBank/DDBJ whole genome shotgun (WGS) entry which is preliminary data.</text>
</comment>
<dbReference type="OrthoDB" id="282960at2"/>
<dbReference type="InterPro" id="IPR018715">
    <property type="entry name" value="DUF2239"/>
</dbReference>